<protein>
    <submittedName>
        <fullName evidence="1">Uncharacterized protein</fullName>
    </submittedName>
</protein>
<name>A0A3B0W3K3_9ZZZZ</name>
<reference evidence="1" key="1">
    <citation type="submission" date="2018-06" db="EMBL/GenBank/DDBJ databases">
        <authorList>
            <person name="Zhirakovskaya E."/>
        </authorList>
    </citation>
    <scope>NUCLEOTIDE SEQUENCE</scope>
</reference>
<dbReference type="EMBL" id="UOFC01000102">
    <property type="protein sequence ID" value="VAW46465.1"/>
    <property type="molecule type" value="Genomic_DNA"/>
</dbReference>
<evidence type="ECO:0000313" key="1">
    <source>
        <dbReference type="EMBL" id="VAW45307.1"/>
    </source>
</evidence>
<sequence>PGNTAKTLYDFDLIDMPNMSFEEIQAKTLIPI</sequence>
<organism evidence="1">
    <name type="scientific">hydrothermal vent metagenome</name>
    <dbReference type="NCBI Taxonomy" id="652676"/>
    <lineage>
        <taxon>unclassified sequences</taxon>
        <taxon>metagenomes</taxon>
        <taxon>ecological metagenomes</taxon>
    </lineage>
</organism>
<feature type="non-terminal residue" evidence="1">
    <location>
        <position position="1"/>
    </location>
</feature>
<gene>
    <name evidence="1" type="ORF">MNBD_GAMMA03-452</name>
    <name evidence="2" type="ORF">MNBD_GAMMA03-568</name>
</gene>
<dbReference type="EMBL" id="UOFC01000053">
    <property type="protein sequence ID" value="VAW45307.1"/>
    <property type="molecule type" value="Genomic_DNA"/>
</dbReference>
<proteinExistence type="predicted"/>
<evidence type="ECO:0000313" key="2">
    <source>
        <dbReference type="EMBL" id="VAW46465.1"/>
    </source>
</evidence>
<accession>A0A3B0W3K3</accession>
<dbReference type="AlphaFoldDB" id="A0A3B0W3K3"/>